<organism evidence="2">
    <name type="scientific">Tolypothrix bouteillei VB521301</name>
    <dbReference type="NCBI Taxonomy" id="1479485"/>
    <lineage>
        <taxon>Bacteria</taxon>
        <taxon>Bacillati</taxon>
        <taxon>Cyanobacteriota</taxon>
        <taxon>Cyanophyceae</taxon>
        <taxon>Nostocales</taxon>
        <taxon>Tolypothrichaceae</taxon>
        <taxon>Tolypothrix</taxon>
    </lineage>
</organism>
<sequence>MFNTLQKHISPGWLMVLIFPILILDTWLAIETLQYFQPLVAIVILAALLAFILNYPVQFLQQHGNRHSIAAVVVFLLTL</sequence>
<dbReference type="EMBL" id="JHEG02000059">
    <property type="protein sequence ID" value="KIE06548.1"/>
    <property type="molecule type" value="Genomic_DNA"/>
</dbReference>
<keyword evidence="1" id="KW-1133">Transmembrane helix</keyword>
<name>A0A0C1QRU0_9CYAN</name>
<evidence type="ECO:0000256" key="1">
    <source>
        <dbReference type="SAM" id="Phobius"/>
    </source>
</evidence>
<feature type="transmembrane region" description="Helical" evidence="1">
    <location>
        <begin position="12"/>
        <end position="30"/>
    </location>
</feature>
<keyword evidence="1" id="KW-0812">Transmembrane</keyword>
<evidence type="ECO:0000313" key="2">
    <source>
        <dbReference type="EMBL" id="KIE06548.1"/>
    </source>
</evidence>
<proteinExistence type="predicted"/>
<dbReference type="STRING" id="1479485.DA73_0234845"/>
<comment type="caution">
    <text evidence="2">The sequence shown here is derived from an EMBL/GenBank/DDBJ whole genome shotgun (WGS) entry which is preliminary data.</text>
</comment>
<feature type="transmembrane region" description="Helical" evidence="1">
    <location>
        <begin position="36"/>
        <end position="57"/>
    </location>
</feature>
<keyword evidence="1" id="KW-0472">Membrane</keyword>
<protein>
    <submittedName>
        <fullName evidence="2">Uncharacterized protein</fullName>
    </submittedName>
</protein>
<dbReference type="AlphaFoldDB" id="A0A0C1QRU0"/>
<gene>
    <name evidence="2" type="ORF">DA73_0234845</name>
</gene>
<dbReference type="RefSeq" id="WP_050046483.1">
    <property type="nucleotide sequence ID" value="NZ_JHEG04000001.1"/>
</dbReference>
<accession>A0A0C1QRU0</accession>
<reference evidence="2" key="1">
    <citation type="journal article" date="2015" name="Genome Announc.">
        <title>Draft Genome Sequence of Tolypothrix boutellei Strain VB521301.</title>
        <authorList>
            <person name="Chandrababunaidu M.M."/>
            <person name="Singh D."/>
            <person name="Sen D."/>
            <person name="Bhan S."/>
            <person name="Das S."/>
            <person name="Gupta A."/>
            <person name="Adhikary S.P."/>
            <person name="Tripathy S."/>
        </authorList>
    </citation>
    <scope>NUCLEOTIDE SEQUENCE</scope>
    <source>
        <strain evidence="2">VB521301</strain>
    </source>
</reference>